<dbReference type="Pfam" id="PF01103">
    <property type="entry name" value="Omp85"/>
    <property type="match status" value="1"/>
</dbReference>
<dbReference type="AlphaFoldDB" id="A0A4U8YL32"/>
<evidence type="ECO:0000256" key="1">
    <source>
        <dbReference type="ARBA" id="ARBA00004370"/>
    </source>
</evidence>
<feature type="domain" description="Bacterial surface antigen (D15)" evidence="4">
    <location>
        <begin position="217"/>
        <end position="336"/>
    </location>
</feature>
<evidence type="ECO:0000313" key="6">
    <source>
        <dbReference type="Proteomes" id="UP000507962"/>
    </source>
</evidence>
<gene>
    <name evidence="5" type="ORF">MSL71_22740</name>
</gene>
<keyword evidence="2" id="KW-0472">Membrane</keyword>
<dbReference type="InterPro" id="IPR000184">
    <property type="entry name" value="Bac_surfAg_D15"/>
</dbReference>
<keyword evidence="3" id="KW-0732">Signal</keyword>
<reference evidence="5 6" key="1">
    <citation type="submission" date="2019-03" db="EMBL/GenBank/DDBJ databases">
        <authorList>
            <person name="Nijsse B."/>
        </authorList>
    </citation>
    <scope>NUCLEOTIDE SEQUENCE [LARGE SCALE GENOMIC DNA]</scope>
    <source>
        <strain evidence="5">Desulfoluna butyratoxydans MSL71</strain>
    </source>
</reference>
<evidence type="ECO:0000256" key="3">
    <source>
        <dbReference type="SAM" id="SignalP"/>
    </source>
</evidence>
<dbReference type="EMBL" id="CAADHO010000003">
    <property type="protein sequence ID" value="VFQ44625.1"/>
    <property type="molecule type" value="Genomic_DNA"/>
</dbReference>
<evidence type="ECO:0000256" key="2">
    <source>
        <dbReference type="ARBA" id="ARBA00023136"/>
    </source>
</evidence>
<proteinExistence type="predicted"/>
<comment type="subcellular location">
    <subcellularLocation>
        <location evidence="1">Membrane</location>
    </subcellularLocation>
</comment>
<dbReference type="Gene3D" id="2.40.160.50">
    <property type="entry name" value="membrane protein fhac: a member of the omp85/tpsb transporter family"/>
    <property type="match status" value="1"/>
</dbReference>
<organism evidence="5 6">
    <name type="scientific">Desulfoluna butyratoxydans</name>
    <dbReference type="NCBI Taxonomy" id="231438"/>
    <lineage>
        <taxon>Bacteria</taxon>
        <taxon>Pseudomonadati</taxon>
        <taxon>Thermodesulfobacteriota</taxon>
        <taxon>Desulfobacteria</taxon>
        <taxon>Desulfobacterales</taxon>
        <taxon>Desulfolunaceae</taxon>
        <taxon>Desulfoluna</taxon>
    </lineage>
</organism>
<feature type="signal peptide" evidence="3">
    <location>
        <begin position="1"/>
        <end position="25"/>
    </location>
</feature>
<feature type="chain" id="PRO_5020372815" evidence="3">
    <location>
        <begin position="26"/>
        <end position="432"/>
    </location>
</feature>
<keyword evidence="6" id="KW-1185">Reference proteome</keyword>
<evidence type="ECO:0000313" key="5">
    <source>
        <dbReference type="EMBL" id="VFQ44625.1"/>
    </source>
</evidence>
<sequence>MRIVMFLQALVVGLVLVLSTGLAFAEQEASPLGETPDSLGTISIPYGFYNDSFGVAVGYVHSVTGYPQKQAGLLGTAMVGSQGSAMAILYGQDILLPNTERFLFDPIASVGYFSDNESYIDGNPGFTDERAGSNGSDKDNFVTGDGWDNYFRLRFQYLLPIAGGKVVSFDTVALKEGLPVSKPREDPKWNPLSSGKIYLELTPFYRSQQVDGDDIESKLKTNGLDVGMFWDNRDFHQNPSSGNALNIELSRDFGWLNSTESWTTVSAEYDHYIPLSLSPAFRQSVLAFDAWTAYSPSWNETEDGEIENRPPAFSGATLGGEWRMRGYPSNRFSDKTAVYYAAELRMIPYWNPFEGWPWLQHYVGVAWVQFVPFVEVGRVGPSWDLSELHSDMKVDVGLGFRVWAKGIVARVDVAVSEESMGVQMMVSQPFQF</sequence>
<protein>
    <submittedName>
        <fullName evidence="5">Bacterial surface antigen (D15)</fullName>
    </submittedName>
</protein>
<accession>A0A4U8YL32</accession>
<name>A0A4U8YL32_9BACT</name>
<evidence type="ECO:0000259" key="4">
    <source>
        <dbReference type="Pfam" id="PF01103"/>
    </source>
</evidence>
<dbReference type="Proteomes" id="UP000507962">
    <property type="component" value="Unassembled WGS sequence"/>
</dbReference>
<dbReference type="GO" id="GO:0019867">
    <property type="term" value="C:outer membrane"/>
    <property type="evidence" value="ECO:0007669"/>
    <property type="project" value="InterPro"/>
</dbReference>